<name>A0A1G6VZP7_PEPNI</name>
<dbReference type="STRING" id="2741.SAMN04489866_104192"/>
<evidence type="ECO:0000313" key="1">
    <source>
        <dbReference type="EMBL" id="SDD59190.1"/>
    </source>
</evidence>
<keyword evidence="2" id="KW-1185">Reference proteome</keyword>
<accession>A0A1G6VZP7</accession>
<dbReference type="AlphaFoldDB" id="A0A1G6VZP7"/>
<dbReference type="Proteomes" id="UP000198995">
    <property type="component" value="Unassembled WGS sequence"/>
</dbReference>
<dbReference type="EMBL" id="FNAF01000004">
    <property type="protein sequence ID" value="SDD59190.1"/>
    <property type="molecule type" value="Genomic_DNA"/>
</dbReference>
<organism evidence="1 2">
    <name type="scientific">Peptococcus niger</name>
    <dbReference type="NCBI Taxonomy" id="2741"/>
    <lineage>
        <taxon>Bacteria</taxon>
        <taxon>Bacillati</taxon>
        <taxon>Bacillota</taxon>
        <taxon>Clostridia</taxon>
        <taxon>Eubacteriales</taxon>
        <taxon>Peptococcaceae</taxon>
        <taxon>Peptococcus</taxon>
    </lineage>
</organism>
<proteinExistence type="predicted"/>
<gene>
    <name evidence="1" type="ORF">SAMN04489866_104192</name>
</gene>
<evidence type="ECO:0000313" key="2">
    <source>
        <dbReference type="Proteomes" id="UP000198995"/>
    </source>
</evidence>
<reference evidence="1 2" key="1">
    <citation type="submission" date="2016-10" db="EMBL/GenBank/DDBJ databases">
        <authorList>
            <person name="de Groot N.N."/>
        </authorList>
    </citation>
    <scope>NUCLEOTIDE SEQUENCE [LARGE SCALE GENOMIC DNA]</scope>
    <source>
        <strain evidence="1 2">DSM 20475</strain>
    </source>
</reference>
<protein>
    <submittedName>
        <fullName evidence="1">Uncharacterized protein</fullName>
    </submittedName>
</protein>
<sequence>MIEARDVIRMRVPFPGIDSRLSRQSHMYICQIKKANTHGFLKCQTLKPYMLGKQNPMKNFHDEEADVNRNPFVRTTRIDCDRVFSTKAIEYSEKMRTTNRKDICIDFFQILQNKIVNITSNSIQVNEDELLRINPLATKIK</sequence>